<organism evidence="1 3">
    <name type="scientific">Araneus ventricosus</name>
    <name type="common">Orbweaver spider</name>
    <name type="synonym">Epeira ventricosa</name>
    <dbReference type="NCBI Taxonomy" id="182803"/>
    <lineage>
        <taxon>Eukaryota</taxon>
        <taxon>Metazoa</taxon>
        <taxon>Ecdysozoa</taxon>
        <taxon>Arthropoda</taxon>
        <taxon>Chelicerata</taxon>
        <taxon>Arachnida</taxon>
        <taxon>Araneae</taxon>
        <taxon>Araneomorphae</taxon>
        <taxon>Entelegynae</taxon>
        <taxon>Araneoidea</taxon>
        <taxon>Araneidae</taxon>
        <taxon>Araneus</taxon>
    </lineage>
</organism>
<gene>
    <name evidence="2" type="ORF">AVEN_208843_1</name>
    <name evidence="1" type="ORF">AVEN_231762_1</name>
</gene>
<sequence>MHTDGHSLLTDFIQNLIEIRNCDVSPVQLSAFRSDRVYRPTNIISKMYFSNSGRSERFVETSILNILTITIDSLCVRESKSIAVKPRLPATVRTRAAADNRDILIHMHSHVLARDENEQRIL</sequence>
<evidence type="ECO:0000313" key="1">
    <source>
        <dbReference type="EMBL" id="GBM35742.1"/>
    </source>
</evidence>
<name>A0A4Y2F2G7_ARAVE</name>
<protein>
    <submittedName>
        <fullName evidence="1">Uncharacterized protein</fullName>
    </submittedName>
</protein>
<reference evidence="1 3" key="1">
    <citation type="journal article" date="2019" name="Sci. Rep.">
        <title>Orb-weaving spider Araneus ventricosus genome elucidates the spidroin gene catalogue.</title>
        <authorList>
            <person name="Kono N."/>
            <person name="Nakamura H."/>
            <person name="Ohtoshi R."/>
            <person name="Moran D.A.P."/>
            <person name="Shinohara A."/>
            <person name="Yoshida Y."/>
            <person name="Fujiwara M."/>
            <person name="Mori M."/>
            <person name="Tomita M."/>
            <person name="Arakawa K."/>
        </authorList>
    </citation>
    <scope>NUCLEOTIDE SEQUENCE [LARGE SCALE GENOMIC DNA]</scope>
</reference>
<dbReference type="OrthoDB" id="5086500at2759"/>
<dbReference type="EMBL" id="BGPR01172522">
    <property type="protein sequence ID" value="GBM35874.1"/>
    <property type="molecule type" value="Genomic_DNA"/>
</dbReference>
<proteinExistence type="predicted"/>
<dbReference type="Proteomes" id="UP000499080">
    <property type="component" value="Unassembled WGS sequence"/>
</dbReference>
<accession>A0A4Y2F2G7</accession>
<keyword evidence="3" id="KW-1185">Reference proteome</keyword>
<evidence type="ECO:0000313" key="2">
    <source>
        <dbReference type="EMBL" id="GBM35874.1"/>
    </source>
</evidence>
<dbReference type="EMBL" id="BGPR01172488">
    <property type="protein sequence ID" value="GBM35742.1"/>
    <property type="molecule type" value="Genomic_DNA"/>
</dbReference>
<evidence type="ECO:0000313" key="3">
    <source>
        <dbReference type="Proteomes" id="UP000499080"/>
    </source>
</evidence>
<comment type="caution">
    <text evidence="1">The sequence shown here is derived from an EMBL/GenBank/DDBJ whole genome shotgun (WGS) entry which is preliminary data.</text>
</comment>
<dbReference type="AlphaFoldDB" id="A0A4Y2F2G7"/>